<keyword evidence="4" id="KW-1185">Reference proteome</keyword>
<evidence type="ECO:0000313" key="3">
    <source>
        <dbReference type="EMBL" id="CDH51875.1"/>
    </source>
</evidence>
<organism evidence="3 4">
    <name type="scientific">Lichtheimia corymbifera JMRC:FSU:9682</name>
    <dbReference type="NCBI Taxonomy" id="1263082"/>
    <lineage>
        <taxon>Eukaryota</taxon>
        <taxon>Fungi</taxon>
        <taxon>Fungi incertae sedis</taxon>
        <taxon>Mucoromycota</taxon>
        <taxon>Mucoromycotina</taxon>
        <taxon>Mucoromycetes</taxon>
        <taxon>Mucorales</taxon>
        <taxon>Lichtheimiaceae</taxon>
        <taxon>Lichtheimia</taxon>
    </lineage>
</organism>
<sequence>MSTSIPLEVIDCILDHVDNASLVQLCGTTRNFRTAALPRLIRQFLSGIHIRLWIEQHGLIGHRPLDFVWEAISDVNNRLVFIPSKRSQETMCSFSTYDKDTCSPSPSPMIDGLTMVLPDTKTMKRKIESTAYQKDDRISIALMTNEYTKKEYHATAKHPSWSLHYTTWIDPNDNKQVLCPQSFECDWSLPLNMSLNASQHTLALGTPIHNNVYINSWTDSLLLFPSKLLTARRFQSQELGPLLHRYSYSGPTAAYAYKCVDVTNIKRVFILGPSHHVYLESCALSQCDSYETPLGDLVLDKEVIQELAGTGHFSQMSKSVDEDEHSIEMHLPYTAKIFEGKLDQIKIVPIMVGSINERKERLYGELLAKYLVDPQTLFIVSSDFCHWGLRFSYTEYRPEPRAPLISLRSLRNASTASDMPIYKSISDLDHEGMEKIETLDHAAFCQYLRDTNNTICGRHPIGVLMSALETIDKERRIRFIKYAQSNECQDVRDSSVSYASAYTYIAL</sequence>
<dbReference type="STRING" id="1263082.A0A068RQ83"/>
<evidence type="ECO:0000259" key="2">
    <source>
        <dbReference type="SMART" id="SM00256"/>
    </source>
</evidence>
<comment type="similarity">
    <text evidence="1">Belongs to the MEMO1 family.</text>
</comment>
<dbReference type="PANTHER" id="PTHR11060:SF0">
    <property type="entry name" value="PROTEIN MEMO1"/>
    <property type="match status" value="1"/>
</dbReference>
<dbReference type="InterPro" id="IPR001810">
    <property type="entry name" value="F-box_dom"/>
</dbReference>
<evidence type="ECO:0000256" key="1">
    <source>
        <dbReference type="ARBA" id="ARBA00006315"/>
    </source>
</evidence>
<proteinExistence type="inferred from homology"/>
<dbReference type="SMART" id="SM00256">
    <property type="entry name" value="FBOX"/>
    <property type="match status" value="1"/>
</dbReference>
<dbReference type="NCBIfam" id="TIGR04336">
    <property type="entry name" value="AmmeMemoSam_B"/>
    <property type="match status" value="1"/>
</dbReference>
<dbReference type="OrthoDB" id="417112at2759"/>
<dbReference type="CDD" id="cd07361">
    <property type="entry name" value="MEMO_like"/>
    <property type="match status" value="1"/>
</dbReference>
<comment type="caution">
    <text evidence="3">The sequence shown here is derived from an EMBL/GenBank/DDBJ whole genome shotgun (WGS) entry which is preliminary data.</text>
</comment>
<dbReference type="Pfam" id="PF01875">
    <property type="entry name" value="Memo"/>
    <property type="match status" value="1"/>
</dbReference>
<dbReference type="AlphaFoldDB" id="A0A068RQ83"/>
<dbReference type="HAMAP" id="MF_00055">
    <property type="entry name" value="MEMO1"/>
    <property type="match status" value="1"/>
</dbReference>
<dbReference type="InterPro" id="IPR002737">
    <property type="entry name" value="MEMO1_fam"/>
</dbReference>
<dbReference type="PANTHER" id="PTHR11060">
    <property type="entry name" value="PROTEIN MEMO1"/>
    <property type="match status" value="1"/>
</dbReference>
<evidence type="ECO:0000313" key="4">
    <source>
        <dbReference type="Proteomes" id="UP000027586"/>
    </source>
</evidence>
<reference evidence="3" key="1">
    <citation type="submission" date="2013-08" db="EMBL/GenBank/DDBJ databases">
        <title>Gene expansion shapes genome architecture in the human pathogen Lichtheimia corymbifera: an evolutionary genomics analysis in the ancient terrestrial Mucorales (Mucoromycotina).</title>
        <authorList>
            <person name="Schwartze V.U."/>
            <person name="Winter S."/>
            <person name="Shelest E."/>
            <person name="Marcet-Houben M."/>
            <person name="Horn F."/>
            <person name="Wehner S."/>
            <person name="Hoffmann K."/>
            <person name="Riege K."/>
            <person name="Sammeth M."/>
            <person name="Nowrousian M."/>
            <person name="Valiante V."/>
            <person name="Linde J."/>
            <person name="Jacobsen I.D."/>
            <person name="Marz M."/>
            <person name="Brakhage A.A."/>
            <person name="Gabaldon T."/>
            <person name="Bocker S."/>
            <person name="Voigt K."/>
        </authorList>
    </citation>
    <scope>NUCLEOTIDE SEQUENCE [LARGE SCALE GENOMIC DNA]</scope>
    <source>
        <strain evidence="3">FSU 9682</strain>
    </source>
</reference>
<dbReference type="Gene3D" id="3.40.830.10">
    <property type="entry name" value="LigB-like"/>
    <property type="match status" value="1"/>
</dbReference>
<dbReference type="Proteomes" id="UP000027586">
    <property type="component" value="Unassembled WGS sequence"/>
</dbReference>
<dbReference type="EMBL" id="CBTN010000011">
    <property type="protein sequence ID" value="CDH51875.1"/>
    <property type="molecule type" value="Genomic_DNA"/>
</dbReference>
<feature type="domain" description="F-box" evidence="2">
    <location>
        <begin position="5"/>
        <end position="45"/>
    </location>
</feature>
<name>A0A068RQ83_9FUNG</name>
<accession>A0A068RQ83</accession>
<dbReference type="VEuPathDB" id="FungiDB:LCOR_03425.1"/>
<gene>
    <name evidence="3" type="ORF">LCOR_03425.1</name>
</gene>
<protein>
    <submittedName>
        <fullName evidence="3">Upf0103-domain-containing protein</fullName>
    </submittedName>
</protein>